<dbReference type="InterPro" id="IPR013249">
    <property type="entry name" value="RNA_pol_sigma70_r4_t2"/>
</dbReference>
<dbReference type="eggNOG" id="COG1595">
    <property type="taxonomic scope" value="Bacteria"/>
</dbReference>
<evidence type="ECO:0000256" key="4">
    <source>
        <dbReference type="ARBA" id="ARBA00023163"/>
    </source>
</evidence>
<dbReference type="AlphaFoldDB" id="A0A031JPU8"/>
<dbReference type="Pfam" id="PF08281">
    <property type="entry name" value="Sigma70_r4_2"/>
    <property type="match status" value="1"/>
</dbReference>
<evidence type="ECO:0000259" key="6">
    <source>
        <dbReference type="Pfam" id="PF08281"/>
    </source>
</evidence>
<dbReference type="InterPro" id="IPR007627">
    <property type="entry name" value="RNA_pol_sigma70_r2"/>
</dbReference>
<dbReference type="InterPro" id="IPR039425">
    <property type="entry name" value="RNA_pol_sigma-70-like"/>
</dbReference>
<keyword evidence="3" id="KW-0731">Sigma factor</keyword>
<dbReference type="SUPFAM" id="SSF88946">
    <property type="entry name" value="Sigma2 domain of RNA polymerase sigma factors"/>
    <property type="match status" value="1"/>
</dbReference>
<dbReference type="GO" id="GO:0016987">
    <property type="term" value="F:sigma factor activity"/>
    <property type="evidence" value="ECO:0007669"/>
    <property type="project" value="UniProtKB-KW"/>
</dbReference>
<evidence type="ECO:0000256" key="3">
    <source>
        <dbReference type="ARBA" id="ARBA00023082"/>
    </source>
</evidence>
<evidence type="ECO:0000256" key="2">
    <source>
        <dbReference type="ARBA" id="ARBA00023015"/>
    </source>
</evidence>
<dbReference type="Gene3D" id="1.10.1740.10">
    <property type="match status" value="1"/>
</dbReference>
<keyword evidence="4" id="KW-0804">Transcription</keyword>
<dbReference type="EMBL" id="JFYZ01000041">
    <property type="protein sequence ID" value="EZP74740.1"/>
    <property type="molecule type" value="Genomic_DNA"/>
</dbReference>
<dbReference type="InterPro" id="IPR013324">
    <property type="entry name" value="RNA_pol_sigma_r3/r4-like"/>
</dbReference>
<name>A0A031JPU8_9SPHN</name>
<comment type="caution">
    <text evidence="7">The sequence shown here is derived from an EMBL/GenBank/DDBJ whole genome shotgun (WGS) entry which is preliminary data.</text>
</comment>
<dbReference type="NCBIfam" id="TIGR02937">
    <property type="entry name" value="sigma70-ECF"/>
    <property type="match status" value="1"/>
</dbReference>
<dbReference type="SUPFAM" id="SSF88659">
    <property type="entry name" value="Sigma3 and sigma4 domains of RNA polymerase sigma factors"/>
    <property type="match status" value="1"/>
</dbReference>
<dbReference type="InterPro" id="IPR013325">
    <property type="entry name" value="RNA_pol_sigma_r2"/>
</dbReference>
<dbReference type="Proteomes" id="UP000024329">
    <property type="component" value="Unassembled WGS sequence"/>
</dbReference>
<evidence type="ECO:0000259" key="5">
    <source>
        <dbReference type="Pfam" id="PF04542"/>
    </source>
</evidence>
<feature type="domain" description="RNA polymerase sigma factor 70 region 4 type 2" evidence="6">
    <location>
        <begin position="114"/>
        <end position="161"/>
    </location>
</feature>
<protein>
    <submittedName>
        <fullName evidence="7">ECF subfamily RNA polymerase sigma-24 factor</fullName>
    </submittedName>
</protein>
<dbReference type="Pfam" id="PF04542">
    <property type="entry name" value="Sigma70_r2"/>
    <property type="match status" value="1"/>
</dbReference>
<dbReference type="PANTHER" id="PTHR43133">
    <property type="entry name" value="RNA POLYMERASE ECF-TYPE SIGMA FACTO"/>
    <property type="match status" value="1"/>
</dbReference>
<dbReference type="GO" id="GO:0003677">
    <property type="term" value="F:DNA binding"/>
    <property type="evidence" value="ECO:0007669"/>
    <property type="project" value="InterPro"/>
</dbReference>
<accession>A0A031JPU8</accession>
<dbReference type="Gene3D" id="1.10.10.10">
    <property type="entry name" value="Winged helix-like DNA-binding domain superfamily/Winged helix DNA-binding domain"/>
    <property type="match status" value="1"/>
</dbReference>
<evidence type="ECO:0000256" key="1">
    <source>
        <dbReference type="ARBA" id="ARBA00010641"/>
    </source>
</evidence>
<dbReference type="InterPro" id="IPR014284">
    <property type="entry name" value="RNA_pol_sigma-70_dom"/>
</dbReference>
<reference evidence="7 8" key="1">
    <citation type="submission" date="2014-03" db="EMBL/GenBank/DDBJ databases">
        <title>Whole genome sequence of Novosphingobium resinovorum KF1.</title>
        <authorList>
            <person name="Gan H.M."/>
            <person name="Gan H.Y."/>
            <person name="Chew T.H."/>
            <person name="Savka M.A."/>
        </authorList>
    </citation>
    <scope>NUCLEOTIDE SEQUENCE [LARGE SCALE GENOMIC DNA]</scope>
    <source>
        <strain evidence="7 8">KF1</strain>
    </source>
</reference>
<feature type="domain" description="RNA polymerase sigma-70 region 2" evidence="5">
    <location>
        <begin position="20"/>
        <end position="78"/>
    </location>
</feature>
<dbReference type="PATRIC" id="fig|158500.4.peg.4761"/>
<dbReference type="RefSeq" id="WP_008828584.1">
    <property type="nucleotide sequence ID" value="NZ_CP128492.1"/>
</dbReference>
<organism evidence="7 8">
    <name type="scientific">Novosphingobium resinovorum</name>
    <dbReference type="NCBI Taxonomy" id="158500"/>
    <lineage>
        <taxon>Bacteria</taxon>
        <taxon>Pseudomonadati</taxon>
        <taxon>Pseudomonadota</taxon>
        <taxon>Alphaproteobacteria</taxon>
        <taxon>Sphingomonadales</taxon>
        <taxon>Sphingomonadaceae</taxon>
        <taxon>Novosphingobium</taxon>
    </lineage>
</organism>
<proteinExistence type="inferred from homology"/>
<evidence type="ECO:0000313" key="7">
    <source>
        <dbReference type="EMBL" id="EZP74740.1"/>
    </source>
</evidence>
<sequence>MDIEGAGSSRLAGVLLANRARLRAYLMARGAGDIAEDILQEMWIKASSIDRDVEPSPLSYLFRMAERLLLDARRQGARRSVRDAGWAEVNDRDQQPSAEQALIARQQVGIASQRLRDLGPRVEHVFRRYRLEGVEQRVIAEELGVSLSTVEKDLRKAYVALLDIRSGLDAD</sequence>
<dbReference type="InterPro" id="IPR036388">
    <property type="entry name" value="WH-like_DNA-bd_sf"/>
</dbReference>
<dbReference type="GO" id="GO:0006352">
    <property type="term" value="P:DNA-templated transcription initiation"/>
    <property type="evidence" value="ECO:0007669"/>
    <property type="project" value="InterPro"/>
</dbReference>
<dbReference type="STRING" id="158500.BES08_00175"/>
<comment type="similarity">
    <text evidence="1">Belongs to the sigma-70 factor family. ECF subfamily.</text>
</comment>
<dbReference type="PANTHER" id="PTHR43133:SF63">
    <property type="entry name" value="RNA POLYMERASE SIGMA FACTOR FECI-RELATED"/>
    <property type="match status" value="1"/>
</dbReference>
<keyword evidence="2" id="KW-0805">Transcription regulation</keyword>
<gene>
    <name evidence="7" type="ORF">BV97_04688</name>
</gene>
<evidence type="ECO:0000313" key="8">
    <source>
        <dbReference type="Proteomes" id="UP000024329"/>
    </source>
</evidence>